<dbReference type="EMBL" id="SJCY01000002">
    <property type="protein sequence ID" value="TDG37152.1"/>
    <property type="molecule type" value="Genomic_DNA"/>
</dbReference>
<evidence type="ECO:0000256" key="3">
    <source>
        <dbReference type="ARBA" id="ARBA00022475"/>
    </source>
</evidence>
<name>A0A4R5MN40_9SPHI</name>
<feature type="transmembrane region" description="Helical" evidence="7">
    <location>
        <begin position="230"/>
        <end position="256"/>
    </location>
</feature>
<comment type="caution">
    <text evidence="9">The sequence shown here is derived from an EMBL/GenBank/DDBJ whole genome shotgun (WGS) entry which is preliminary data.</text>
</comment>
<keyword evidence="3" id="KW-1003">Cell membrane</keyword>
<dbReference type="Pfam" id="PF01757">
    <property type="entry name" value="Acyl_transf_3"/>
    <property type="match status" value="1"/>
</dbReference>
<dbReference type="PANTHER" id="PTHR40074:SF2">
    <property type="entry name" value="O-ACETYLTRANSFERASE WECH"/>
    <property type="match status" value="1"/>
</dbReference>
<dbReference type="GO" id="GO:0009246">
    <property type="term" value="P:enterobacterial common antigen biosynthetic process"/>
    <property type="evidence" value="ECO:0007669"/>
    <property type="project" value="TreeGrafter"/>
</dbReference>
<feature type="transmembrane region" description="Helical" evidence="7">
    <location>
        <begin position="268"/>
        <end position="287"/>
    </location>
</feature>
<evidence type="ECO:0000256" key="5">
    <source>
        <dbReference type="ARBA" id="ARBA00022989"/>
    </source>
</evidence>
<keyword evidence="4 7" id="KW-0812">Transmembrane</keyword>
<accession>A0A4R5MN40</accession>
<feature type="transmembrane region" description="Helical" evidence="7">
    <location>
        <begin position="299"/>
        <end position="315"/>
    </location>
</feature>
<feature type="transmembrane region" description="Helical" evidence="7">
    <location>
        <begin position="59"/>
        <end position="79"/>
    </location>
</feature>
<feature type="domain" description="Acyltransferase 3" evidence="8">
    <location>
        <begin position="18"/>
        <end position="353"/>
    </location>
</feature>
<evidence type="ECO:0000256" key="1">
    <source>
        <dbReference type="ARBA" id="ARBA00004651"/>
    </source>
</evidence>
<evidence type="ECO:0000256" key="4">
    <source>
        <dbReference type="ARBA" id="ARBA00022692"/>
    </source>
</evidence>
<evidence type="ECO:0000313" key="10">
    <source>
        <dbReference type="Proteomes" id="UP000295668"/>
    </source>
</evidence>
<organism evidence="9 10">
    <name type="scientific">Pedobacter changchengzhani</name>
    <dbReference type="NCBI Taxonomy" id="2529274"/>
    <lineage>
        <taxon>Bacteria</taxon>
        <taxon>Pseudomonadati</taxon>
        <taxon>Bacteroidota</taxon>
        <taxon>Sphingobacteriia</taxon>
        <taxon>Sphingobacteriales</taxon>
        <taxon>Sphingobacteriaceae</taxon>
        <taxon>Pedobacter</taxon>
    </lineage>
</organism>
<feature type="transmembrane region" description="Helical" evidence="7">
    <location>
        <begin position="199"/>
        <end position="218"/>
    </location>
</feature>
<keyword evidence="9" id="KW-0808">Transferase</keyword>
<keyword evidence="10" id="KW-1185">Reference proteome</keyword>
<sequence>MKIEEHNLIEPGFKKNFDFVDTIRCISMMGIVWEHSSAISIELYTDKSSLLVQSITLQIFKFASIAFFLIAGFLINHKFQEYPARQYLKNRFKNTVKPWLFWVVVFMSITILDRLVAYAKGSDGGLLVSDFPLYFYNLTKMILFFSPYWFILNFLICISILLLFKRFLYKIWLGVILGMVSIVYSVNLHYGWFETSHSAALFGFVFYLWLGVYLNKYFDQFRHLINKTPWFVIYTLLLISLSMALLESFYLVNLGIKDAYNTLRFTNIIYSLVAFFALFKMGSLSFLKKLKPRQTTYGIYLIHFIILERVLALIFQPLKLDFSQFSIWVNTGITLGRFLFAYIMSLVLTMLISKTKMKWIVGQ</sequence>
<comment type="subcellular location">
    <subcellularLocation>
        <location evidence="1">Cell membrane</location>
        <topology evidence="1">Multi-pass membrane protein</topology>
    </subcellularLocation>
</comment>
<comment type="similarity">
    <text evidence="2">Belongs to the acyltransferase 3 family.</text>
</comment>
<evidence type="ECO:0000256" key="2">
    <source>
        <dbReference type="ARBA" id="ARBA00007400"/>
    </source>
</evidence>
<evidence type="ECO:0000256" key="7">
    <source>
        <dbReference type="SAM" id="Phobius"/>
    </source>
</evidence>
<feature type="transmembrane region" description="Helical" evidence="7">
    <location>
        <begin position="327"/>
        <end position="352"/>
    </location>
</feature>
<keyword evidence="5 7" id="KW-1133">Transmembrane helix</keyword>
<dbReference type="AlphaFoldDB" id="A0A4R5MN40"/>
<dbReference type="OrthoDB" id="1495770at2"/>
<evidence type="ECO:0000259" key="8">
    <source>
        <dbReference type="Pfam" id="PF01757"/>
    </source>
</evidence>
<dbReference type="RefSeq" id="WP_133261244.1">
    <property type="nucleotide sequence ID" value="NZ_SJCY01000002.1"/>
</dbReference>
<evidence type="ECO:0000313" key="9">
    <source>
        <dbReference type="EMBL" id="TDG37152.1"/>
    </source>
</evidence>
<dbReference type="InterPro" id="IPR002656">
    <property type="entry name" value="Acyl_transf_3_dom"/>
</dbReference>
<dbReference type="GO" id="GO:0016413">
    <property type="term" value="F:O-acetyltransferase activity"/>
    <property type="evidence" value="ECO:0007669"/>
    <property type="project" value="TreeGrafter"/>
</dbReference>
<protein>
    <submittedName>
        <fullName evidence="9">Acyltransferase</fullName>
    </submittedName>
</protein>
<dbReference type="Proteomes" id="UP000295668">
    <property type="component" value="Unassembled WGS sequence"/>
</dbReference>
<gene>
    <name evidence="9" type="ORF">EZJ43_03270</name>
</gene>
<reference evidence="9 10" key="1">
    <citation type="submission" date="2019-02" db="EMBL/GenBank/DDBJ databases">
        <title>Pedobacter sp. nov., a novel speices isolated from soil of pinguins habitat in Antarcitica.</title>
        <authorList>
            <person name="He R.-H."/>
        </authorList>
    </citation>
    <scope>NUCLEOTIDE SEQUENCE [LARGE SCALE GENOMIC DNA]</scope>
    <source>
        <strain evidence="9 10">E01020</strain>
    </source>
</reference>
<feature type="transmembrane region" description="Helical" evidence="7">
    <location>
        <begin position="141"/>
        <end position="164"/>
    </location>
</feature>
<feature type="transmembrane region" description="Helical" evidence="7">
    <location>
        <begin position="99"/>
        <end position="121"/>
    </location>
</feature>
<dbReference type="GO" id="GO:0005886">
    <property type="term" value="C:plasma membrane"/>
    <property type="evidence" value="ECO:0007669"/>
    <property type="project" value="UniProtKB-SubCell"/>
</dbReference>
<feature type="transmembrane region" description="Helical" evidence="7">
    <location>
        <begin position="171"/>
        <end position="193"/>
    </location>
</feature>
<keyword evidence="6 7" id="KW-0472">Membrane</keyword>
<keyword evidence="9" id="KW-0012">Acyltransferase</keyword>
<proteinExistence type="inferred from homology"/>
<evidence type="ECO:0000256" key="6">
    <source>
        <dbReference type="ARBA" id="ARBA00023136"/>
    </source>
</evidence>
<dbReference type="PANTHER" id="PTHR40074">
    <property type="entry name" value="O-ACETYLTRANSFERASE WECH"/>
    <property type="match status" value="1"/>
</dbReference>